<evidence type="ECO:0000313" key="1">
    <source>
        <dbReference type="EMBL" id="OMP12698.1"/>
    </source>
</evidence>
<proteinExistence type="predicted"/>
<dbReference type="Proteomes" id="UP000187203">
    <property type="component" value="Unassembled WGS sequence"/>
</dbReference>
<organism evidence="1 2">
    <name type="scientific">Corchorus olitorius</name>
    <dbReference type="NCBI Taxonomy" id="93759"/>
    <lineage>
        <taxon>Eukaryota</taxon>
        <taxon>Viridiplantae</taxon>
        <taxon>Streptophyta</taxon>
        <taxon>Embryophyta</taxon>
        <taxon>Tracheophyta</taxon>
        <taxon>Spermatophyta</taxon>
        <taxon>Magnoliopsida</taxon>
        <taxon>eudicotyledons</taxon>
        <taxon>Gunneridae</taxon>
        <taxon>Pentapetalae</taxon>
        <taxon>rosids</taxon>
        <taxon>malvids</taxon>
        <taxon>Malvales</taxon>
        <taxon>Malvaceae</taxon>
        <taxon>Grewioideae</taxon>
        <taxon>Apeibeae</taxon>
        <taxon>Corchorus</taxon>
    </lineage>
</organism>
<gene>
    <name evidence="1" type="ORF">COLO4_02860</name>
</gene>
<name>A0A1R3L0A3_9ROSI</name>
<protein>
    <submittedName>
        <fullName evidence="1">Uncharacterized protein</fullName>
    </submittedName>
</protein>
<sequence length="30" mass="3339">MASDITIHIISNRTGFETHLTDEVHDGKSI</sequence>
<evidence type="ECO:0000313" key="2">
    <source>
        <dbReference type="Proteomes" id="UP000187203"/>
    </source>
</evidence>
<accession>A0A1R3L0A3</accession>
<comment type="caution">
    <text evidence="1">The sequence shown here is derived from an EMBL/GenBank/DDBJ whole genome shotgun (WGS) entry which is preliminary data.</text>
</comment>
<reference evidence="2" key="1">
    <citation type="submission" date="2013-09" db="EMBL/GenBank/DDBJ databases">
        <title>Corchorus olitorius genome sequencing.</title>
        <authorList>
            <person name="Alam M."/>
            <person name="Haque M.S."/>
            <person name="Islam M.S."/>
            <person name="Emdad E.M."/>
            <person name="Islam M.M."/>
            <person name="Ahmed B."/>
            <person name="Halim A."/>
            <person name="Hossen Q.M.M."/>
            <person name="Hossain M.Z."/>
            <person name="Ahmed R."/>
            <person name="Khan M.M."/>
            <person name="Islam R."/>
            <person name="Rashid M.M."/>
            <person name="Khan S.A."/>
            <person name="Rahman M.S."/>
            <person name="Alam M."/>
            <person name="Yahiya A.S."/>
            <person name="Khan M.S."/>
            <person name="Azam M.S."/>
            <person name="Haque T."/>
            <person name="Lashkar M.Z.H."/>
            <person name="Akhand A.I."/>
            <person name="Morshed G."/>
            <person name="Roy S."/>
            <person name="Uddin K.S."/>
            <person name="Rabeya T."/>
            <person name="Hossain A.S."/>
            <person name="Chowdhury A."/>
            <person name="Snigdha A.R."/>
            <person name="Mortoza M.S."/>
            <person name="Matin S.A."/>
            <person name="Hoque S.M.E."/>
            <person name="Islam M.K."/>
            <person name="Roy D.K."/>
            <person name="Haider R."/>
            <person name="Moosa M.M."/>
            <person name="Elias S.M."/>
            <person name="Hasan A.M."/>
            <person name="Jahan S."/>
            <person name="Shafiuddin M."/>
            <person name="Mahmood N."/>
            <person name="Shommy N.S."/>
        </authorList>
    </citation>
    <scope>NUCLEOTIDE SEQUENCE [LARGE SCALE GENOMIC DNA]</scope>
    <source>
        <strain evidence="2">cv. O-4</strain>
    </source>
</reference>
<dbReference type="EMBL" id="AWUE01007646">
    <property type="protein sequence ID" value="OMP12698.1"/>
    <property type="molecule type" value="Genomic_DNA"/>
</dbReference>
<keyword evidence="2" id="KW-1185">Reference proteome</keyword>
<dbReference type="AlphaFoldDB" id="A0A1R3L0A3"/>